<reference evidence="1 2" key="1">
    <citation type="submission" date="2018-11" db="EMBL/GenBank/DDBJ databases">
        <authorList>
            <consortium name="Pathogen Informatics"/>
        </authorList>
    </citation>
    <scope>NUCLEOTIDE SEQUENCE [LARGE SCALE GENOMIC DNA]</scope>
</reference>
<dbReference type="OrthoDB" id="6256402at2759"/>
<dbReference type="Proteomes" id="UP000281553">
    <property type="component" value="Unassembled WGS sequence"/>
</dbReference>
<organism evidence="1 2">
    <name type="scientific">Dibothriocephalus latus</name>
    <name type="common">Fish tapeworm</name>
    <name type="synonym">Diphyllobothrium latum</name>
    <dbReference type="NCBI Taxonomy" id="60516"/>
    <lineage>
        <taxon>Eukaryota</taxon>
        <taxon>Metazoa</taxon>
        <taxon>Spiralia</taxon>
        <taxon>Lophotrochozoa</taxon>
        <taxon>Platyhelminthes</taxon>
        <taxon>Cestoda</taxon>
        <taxon>Eucestoda</taxon>
        <taxon>Diphyllobothriidea</taxon>
        <taxon>Diphyllobothriidae</taxon>
        <taxon>Dibothriocephalus</taxon>
    </lineage>
</organism>
<accession>A0A3P6T089</accession>
<dbReference type="EMBL" id="UYRU01042500">
    <property type="protein sequence ID" value="VDK75903.1"/>
    <property type="molecule type" value="Genomic_DNA"/>
</dbReference>
<keyword evidence="2" id="KW-1185">Reference proteome</keyword>
<name>A0A3P6T089_DIBLA</name>
<evidence type="ECO:0000313" key="1">
    <source>
        <dbReference type="EMBL" id="VDK75903.1"/>
    </source>
</evidence>
<proteinExistence type="predicted"/>
<gene>
    <name evidence="1" type="ORF">DILT_LOCUS2705</name>
</gene>
<sequence length="164" mass="18285">MQETRLCFENCKRVCSLPDCSDSPELFSVDCVEDVFVRDMYNIWKFRYIINRYNAAIDGAWSCFHAGKETHTVNVTSVKATSPPPSSALSPLNLPHVWPFTQSSDGQLGKDGETEGHETKDLTGHLKAEEDSANNSSSSLMSREYVHDIACVRSSIAAHEIIKE</sequence>
<evidence type="ECO:0000313" key="2">
    <source>
        <dbReference type="Proteomes" id="UP000281553"/>
    </source>
</evidence>
<protein>
    <submittedName>
        <fullName evidence="1">Uncharacterized protein</fullName>
    </submittedName>
</protein>
<dbReference type="AlphaFoldDB" id="A0A3P6T089"/>